<evidence type="ECO:0000259" key="4">
    <source>
        <dbReference type="PROSITE" id="PS50887"/>
    </source>
</evidence>
<dbReference type="NCBIfam" id="TIGR00254">
    <property type="entry name" value="GGDEF"/>
    <property type="match status" value="1"/>
</dbReference>
<protein>
    <recommendedName>
        <fullName evidence="1">diguanylate cyclase</fullName>
        <ecNumber evidence="1">2.7.7.65</ecNumber>
    </recommendedName>
</protein>
<dbReference type="InterPro" id="IPR000160">
    <property type="entry name" value="GGDEF_dom"/>
</dbReference>
<keyword evidence="3" id="KW-0812">Transmembrane</keyword>
<dbReference type="InterPro" id="IPR050469">
    <property type="entry name" value="Diguanylate_Cyclase"/>
</dbReference>
<dbReference type="PROSITE" id="PS50887">
    <property type="entry name" value="GGDEF"/>
    <property type="match status" value="1"/>
</dbReference>
<feature type="transmembrane region" description="Helical" evidence="3">
    <location>
        <begin position="61"/>
        <end position="80"/>
    </location>
</feature>
<gene>
    <name evidence="5" type="ORF">GCM10023332_03340</name>
</gene>
<dbReference type="Proteomes" id="UP001501323">
    <property type="component" value="Unassembled WGS sequence"/>
</dbReference>
<evidence type="ECO:0000313" key="5">
    <source>
        <dbReference type="EMBL" id="GAA4855085.1"/>
    </source>
</evidence>
<feature type="domain" description="GGDEF" evidence="4">
    <location>
        <begin position="169"/>
        <end position="297"/>
    </location>
</feature>
<dbReference type="SMART" id="SM00267">
    <property type="entry name" value="GGDEF"/>
    <property type="match status" value="1"/>
</dbReference>
<feature type="transmembrane region" description="Helical" evidence="3">
    <location>
        <begin position="28"/>
        <end position="49"/>
    </location>
</feature>
<feature type="region of interest" description="Disordered" evidence="2">
    <location>
        <begin position="295"/>
        <end position="332"/>
    </location>
</feature>
<evidence type="ECO:0000256" key="2">
    <source>
        <dbReference type="SAM" id="MobiDB-lite"/>
    </source>
</evidence>
<dbReference type="EC" id="2.7.7.65" evidence="1"/>
<evidence type="ECO:0000256" key="3">
    <source>
        <dbReference type="SAM" id="Phobius"/>
    </source>
</evidence>
<keyword evidence="3" id="KW-1133">Transmembrane helix</keyword>
<reference evidence="6" key="1">
    <citation type="journal article" date="2019" name="Int. J. Syst. Evol. Microbiol.">
        <title>The Global Catalogue of Microorganisms (GCM) 10K type strain sequencing project: providing services to taxonomists for standard genome sequencing and annotation.</title>
        <authorList>
            <consortium name="The Broad Institute Genomics Platform"/>
            <consortium name="The Broad Institute Genome Sequencing Center for Infectious Disease"/>
            <person name="Wu L."/>
            <person name="Ma J."/>
        </authorList>
    </citation>
    <scope>NUCLEOTIDE SEQUENCE [LARGE SCALE GENOMIC DNA]</scope>
    <source>
        <strain evidence="6">JCM 18392</strain>
    </source>
</reference>
<dbReference type="Gene3D" id="3.30.70.270">
    <property type="match status" value="1"/>
</dbReference>
<evidence type="ECO:0000256" key="1">
    <source>
        <dbReference type="ARBA" id="ARBA00012528"/>
    </source>
</evidence>
<dbReference type="SUPFAM" id="SSF55073">
    <property type="entry name" value="Nucleotide cyclase"/>
    <property type="match status" value="1"/>
</dbReference>
<sequence length="332" mass="36192">MPSGVRSGGMRMYRWASRRILLSYETRLLAAVFGSCVIALAGVALWLLANGRVASDELVNAAALGLAGVVVGVLLSRLYLYRMLAPLRRAADAMDRYHRDQTLCWLPVVGNDDMARLLRGINRCLHGIDAGRRELERHAVEDPLTHALNRRGCERALADSMTLARNGRTPFVLLVVDLDNLKQINDEHGHAAGDLAIHSLVELARASLLGEHDWIGRWGGDEFLIGLHDRLEPATARTNAWLEMLETRDGSRVPVHVSAGCAHYEAGVDMDGLYRLADSRMYEAKFSGGHRLVGGSVRSEDRAAPRPGARLHPVPAGAAPALADPVRMAGGR</sequence>
<comment type="caution">
    <text evidence="5">The sequence shown here is derived from an EMBL/GenBank/DDBJ whole genome shotgun (WGS) entry which is preliminary data.</text>
</comment>
<keyword evidence="3" id="KW-0472">Membrane</keyword>
<dbReference type="InterPro" id="IPR029787">
    <property type="entry name" value="Nucleotide_cyclase"/>
</dbReference>
<accession>A0ABP9DTI6</accession>
<dbReference type="PANTHER" id="PTHR45138">
    <property type="entry name" value="REGULATORY COMPONENTS OF SENSORY TRANSDUCTION SYSTEM"/>
    <property type="match status" value="1"/>
</dbReference>
<organism evidence="5 6">
    <name type="scientific">Luteimonas vadosa</name>
    <dbReference type="NCBI Taxonomy" id="1165507"/>
    <lineage>
        <taxon>Bacteria</taxon>
        <taxon>Pseudomonadati</taxon>
        <taxon>Pseudomonadota</taxon>
        <taxon>Gammaproteobacteria</taxon>
        <taxon>Lysobacterales</taxon>
        <taxon>Lysobacteraceae</taxon>
        <taxon>Luteimonas</taxon>
    </lineage>
</organism>
<dbReference type="InterPro" id="IPR043128">
    <property type="entry name" value="Rev_trsase/Diguanyl_cyclase"/>
</dbReference>
<keyword evidence="6" id="KW-1185">Reference proteome</keyword>
<evidence type="ECO:0000313" key="6">
    <source>
        <dbReference type="Proteomes" id="UP001501323"/>
    </source>
</evidence>
<proteinExistence type="predicted"/>
<dbReference type="EMBL" id="BAABJY010000001">
    <property type="protein sequence ID" value="GAA4855085.1"/>
    <property type="molecule type" value="Genomic_DNA"/>
</dbReference>
<name>A0ABP9DTI6_9GAMM</name>
<dbReference type="PANTHER" id="PTHR45138:SF24">
    <property type="entry name" value="DIGUANYLATE CYCLASE DGCC-RELATED"/>
    <property type="match status" value="1"/>
</dbReference>
<dbReference type="Pfam" id="PF00990">
    <property type="entry name" value="GGDEF"/>
    <property type="match status" value="1"/>
</dbReference>
<dbReference type="CDD" id="cd01949">
    <property type="entry name" value="GGDEF"/>
    <property type="match status" value="1"/>
</dbReference>